<proteinExistence type="predicted"/>
<reference evidence="1 2" key="1">
    <citation type="submission" date="2019-05" db="EMBL/GenBank/DDBJ databases">
        <title>Another draft genome of Portunus trituberculatus and its Hox gene families provides insights of decapod evolution.</title>
        <authorList>
            <person name="Jeong J.-H."/>
            <person name="Song I."/>
            <person name="Kim S."/>
            <person name="Choi T."/>
            <person name="Kim D."/>
            <person name="Ryu S."/>
            <person name="Kim W."/>
        </authorList>
    </citation>
    <scope>NUCLEOTIDE SEQUENCE [LARGE SCALE GENOMIC DNA]</scope>
    <source>
        <tissue evidence="1">Muscle</tissue>
    </source>
</reference>
<accession>A0A5B7CM34</accession>
<evidence type="ECO:0000313" key="2">
    <source>
        <dbReference type="Proteomes" id="UP000324222"/>
    </source>
</evidence>
<name>A0A5B7CM34_PORTR</name>
<gene>
    <name evidence="1" type="ORF">E2C01_001234</name>
</gene>
<evidence type="ECO:0000313" key="1">
    <source>
        <dbReference type="EMBL" id="MPC08643.1"/>
    </source>
</evidence>
<organism evidence="1 2">
    <name type="scientific">Portunus trituberculatus</name>
    <name type="common">Swimming crab</name>
    <name type="synonym">Neptunus trituberculatus</name>
    <dbReference type="NCBI Taxonomy" id="210409"/>
    <lineage>
        <taxon>Eukaryota</taxon>
        <taxon>Metazoa</taxon>
        <taxon>Ecdysozoa</taxon>
        <taxon>Arthropoda</taxon>
        <taxon>Crustacea</taxon>
        <taxon>Multicrustacea</taxon>
        <taxon>Malacostraca</taxon>
        <taxon>Eumalacostraca</taxon>
        <taxon>Eucarida</taxon>
        <taxon>Decapoda</taxon>
        <taxon>Pleocyemata</taxon>
        <taxon>Brachyura</taxon>
        <taxon>Eubrachyura</taxon>
        <taxon>Portunoidea</taxon>
        <taxon>Portunidae</taxon>
        <taxon>Portuninae</taxon>
        <taxon>Portunus</taxon>
    </lineage>
</organism>
<sequence>MGVSAAALRNREIAHAVGLNTLGGQLRTQFVEIATAGRGCDNDEWAELNLVASTLNVLLEVKVLLTTHWQNVVA</sequence>
<dbReference type="AlphaFoldDB" id="A0A5B7CM34"/>
<protein>
    <submittedName>
        <fullName evidence="1">Uncharacterized protein</fullName>
    </submittedName>
</protein>
<dbReference type="Proteomes" id="UP000324222">
    <property type="component" value="Unassembled WGS sequence"/>
</dbReference>
<dbReference type="EMBL" id="VSRR010000038">
    <property type="protein sequence ID" value="MPC08643.1"/>
    <property type="molecule type" value="Genomic_DNA"/>
</dbReference>
<comment type="caution">
    <text evidence="1">The sequence shown here is derived from an EMBL/GenBank/DDBJ whole genome shotgun (WGS) entry which is preliminary data.</text>
</comment>
<keyword evidence="2" id="KW-1185">Reference proteome</keyword>